<sequence length="202" mass="23970">MIRRRQVTEDVLPAVPKRAQAFAYRPYSTLCMEEMGEYCSSSESDEEDCAKIIGRRKLSAEESDRRQMLRLQANAAYARIREARRLVDDQRYEYFCDVVYECQRGFNFLGKANFSTKLLHPMDPAPWSDATMQLTVANVHSFQLPDPSWEWVSPRWLIDMTLDVDEDGWQYSSRFASSDWHAQHSASRSFVRRRRWLRLRRR</sequence>
<keyword evidence="3" id="KW-1185">Reference proteome</keyword>
<protein>
    <recommendedName>
        <fullName evidence="1">TECPR1-like DysF domain-containing protein</fullName>
    </recommendedName>
</protein>
<reference evidence="2 3" key="1">
    <citation type="journal article" date="2015" name="Genome Biol. Evol.">
        <title>Phylogenomic analyses indicate that early fungi evolved digesting cell walls of algal ancestors of land plants.</title>
        <authorList>
            <person name="Chang Y."/>
            <person name="Wang S."/>
            <person name="Sekimoto S."/>
            <person name="Aerts A.L."/>
            <person name="Choi C."/>
            <person name="Clum A."/>
            <person name="LaButti K.M."/>
            <person name="Lindquist E.A."/>
            <person name="Yee Ngan C."/>
            <person name="Ohm R.A."/>
            <person name="Salamov A.A."/>
            <person name="Grigoriev I.V."/>
            <person name="Spatafora J.W."/>
            <person name="Berbee M.L."/>
        </authorList>
    </citation>
    <scope>NUCLEOTIDE SEQUENCE [LARGE SCALE GENOMIC DNA]</scope>
    <source>
        <strain evidence="2 3">NRRL 1564</strain>
    </source>
</reference>
<gene>
    <name evidence="2" type="ORF">COEREDRAFT_67937</name>
</gene>
<dbReference type="InterPro" id="IPR051513">
    <property type="entry name" value="Tectonin_beta-prop"/>
</dbReference>
<dbReference type="AlphaFoldDB" id="A0A2G5B1A7"/>
<organism evidence="2 3">
    <name type="scientific">Coemansia reversa (strain ATCC 12441 / NRRL 1564)</name>
    <dbReference type="NCBI Taxonomy" id="763665"/>
    <lineage>
        <taxon>Eukaryota</taxon>
        <taxon>Fungi</taxon>
        <taxon>Fungi incertae sedis</taxon>
        <taxon>Zoopagomycota</taxon>
        <taxon>Kickxellomycotina</taxon>
        <taxon>Kickxellomycetes</taxon>
        <taxon>Kickxellales</taxon>
        <taxon>Kickxellaceae</taxon>
        <taxon>Coemansia</taxon>
    </lineage>
</organism>
<feature type="non-terminal residue" evidence="2">
    <location>
        <position position="202"/>
    </location>
</feature>
<dbReference type="GO" id="GO:0005778">
    <property type="term" value="C:peroxisomal membrane"/>
    <property type="evidence" value="ECO:0007669"/>
    <property type="project" value="UniProtKB-ARBA"/>
</dbReference>
<evidence type="ECO:0000259" key="1">
    <source>
        <dbReference type="Pfam" id="PF06398"/>
    </source>
</evidence>
<dbReference type="Pfam" id="PF06398">
    <property type="entry name" value="Pex24p"/>
    <property type="match status" value="1"/>
</dbReference>
<name>A0A2G5B1A7_COERN</name>
<accession>A0A2G5B1A7</accession>
<evidence type="ECO:0000313" key="3">
    <source>
        <dbReference type="Proteomes" id="UP000242474"/>
    </source>
</evidence>
<dbReference type="Proteomes" id="UP000242474">
    <property type="component" value="Unassembled WGS sequence"/>
</dbReference>
<dbReference type="STRING" id="763665.A0A2G5B1A7"/>
<feature type="domain" description="TECPR1-like DysF" evidence="1">
    <location>
        <begin position="63"/>
        <end position="198"/>
    </location>
</feature>
<dbReference type="PANTHER" id="PTHR23250">
    <property type="entry name" value="DYSFERLIN-RELATED"/>
    <property type="match status" value="1"/>
</dbReference>
<dbReference type="OrthoDB" id="72441at2759"/>
<evidence type="ECO:0000313" key="2">
    <source>
        <dbReference type="EMBL" id="PIA12774.1"/>
    </source>
</evidence>
<dbReference type="EMBL" id="KZ303571">
    <property type="protein sequence ID" value="PIA12774.1"/>
    <property type="molecule type" value="Genomic_DNA"/>
</dbReference>
<dbReference type="GO" id="GO:0007031">
    <property type="term" value="P:peroxisome organization"/>
    <property type="evidence" value="ECO:0007669"/>
    <property type="project" value="UniProtKB-ARBA"/>
</dbReference>
<proteinExistence type="predicted"/>
<dbReference type="InterPro" id="IPR010482">
    <property type="entry name" value="TECPR1-like_DysF"/>
</dbReference>
<dbReference type="PANTHER" id="PTHR23250:SF1">
    <property type="entry name" value="TECTONIN BETA-PROPELLER REPEAT-CONTAINING PROTEIN 1"/>
    <property type="match status" value="1"/>
</dbReference>